<organism evidence="2 3">
    <name type="scientific">Burkholderia ubonensis</name>
    <dbReference type="NCBI Taxonomy" id="101571"/>
    <lineage>
        <taxon>Bacteria</taxon>
        <taxon>Pseudomonadati</taxon>
        <taxon>Pseudomonadota</taxon>
        <taxon>Betaproteobacteria</taxon>
        <taxon>Burkholderiales</taxon>
        <taxon>Burkholderiaceae</taxon>
        <taxon>Burkholderia</taxon>
        <taxon>Burkholderia cepacia complex</taxon>
    </lineage>
</organism>
<dbReference type="Gene3D" id="3.40.50.620">
    <property type="entry name" value="HUPs"/>
    <property type="match status" value="1"/>
</dbReference>
<dbReference type="InterPro" id="IPR050128">
    <property type="entry name" value="Sulfate_adenylyltrnsfr_sub2"/>
</dbReference>
<dbReference type="Pfam" id="PF01507">
    <property type="entry name" value="PAPS_reduct"/>
    <property type="match status" value="1"/>
</dbReference>
<feature type="domain" description="Phosphoadenosine phosphosulphate reductase" evidence="1">
    <location>
        <begin position="69"/>
        <end position="255"/>
    </location>
</feature>
<dbReference type="InterPro" id="IPR002500">
    <property type="entry name" value="PAPS_reduct_dom"/>
</dbReference>
<dbReference type="GO" id="GO:0003824">
    <property type="term" value="F:catalytic activity"/>
    <property type="evidence" value="ECO:0007669"/>
    <property type="project" value="InterPro"/>
</dbReference>
<name>A0AAW3N290_9BURK</name>
<evidence type="ECO:0000313" key="2">
    <source>
        <dbReference type="EMBL" id="KVP98111.1"/>
    </source>
</evidence>
<dbReference type="RefSeq" id="WP_059954201.1">
    <property type="nucleotide sequence ID" value="NZ_LPBJ01000047.1"/>
</dbReference>
<evidence type="ECO:0000313" key="3">
    <source>
        <dbReference type="Proteomes" id="UP000056453"/>
    </source>
</evidence>
<comment type="caution">
    <text evidence="2">The sequence shown here is derived from an EMBL/GenBank/DDBJ whole genome shotgun (WGS) entry which is preliminary data.</text>
</comment>
<dbReference type="InterPro" id="IPR014729">
    <property type="entry name" value="Rossmann-like_a/b/a_fold"/>
</dbReference>
<dbReference type="PANTHER" id="PTHR43196">
    <property type="entry name" value="SULFATE ADENYLYLTRANSFERASE SUBUNIT 2"/>
    <property type="match status" value="1"/>
</dbReference>
<dbReference type="SUPFAM" id="SSF52402">
    <property type="entry name" value="Adenine nucleotide alpha hydrolases-like"/>
    <property type="match status" value="1"/>
</dbReference>
<protein>
    <recommendedName>
        <fullName evidence="1">Phosphoadenosine phosphosulphate reductase domain-containing protein</fullName>
    </recommendedName>
</protein>
<evidence type="ECO:0000259" key="1">
    <source>
        <dbReference type="Pfam" id="PF01507"/>
    </source>
</evidence>
<sequence length="734" mass="82913">MDIQQDLLSSMTFAKEHPVTFLPRKKQEFQPVILCTAPDEVLAMPENTLHEKVLKVVAVLKWAMERFEICFSYSGGKDSSTVLSMGLAAAAQLQAEGKTVKRFLVLNSDTQVENPEVLGVVRAELARVQQWIDAHALPGHIAVTEPYILSQWAVTIIGGKTLISTPLTNRNCTTDLKTTPLGRVRTQFFGHNRVAEGKFTVGVTGVRFDESAERAGNMTKRAESPIQVVQTHENQDVFLAPIATWTTDEVMEYIGLAVNRDVLPEDERLPIAIYSDFVDVWRIYKDAEGECTVGRGDKPSKGCGARHGCYVCTMVGSDKSMDAFLMQEQYAYMEPLTRFREYLNNTVYDLSKRTWIGRTINDGHIVYGPDAYSPEYVQDLLRYALTIDRDEQLAAEKLGIAPRFQIVSLRALVAIDAVWSLQAYTLPFSALAIYHDVYVKGMRFEVPSVAKAPITPVPPARYIPVEDWDEDALDAFTGLRNALLEATEGPCTALREIQVKGTPRQVMTMDTDRMFEVHEESVHLLLEFELERLVERHHASARTAGKYGFSLVGEGYKWYVSYGAITLAKSQVGEVDSILRRSSWREQHGLSGYNYDKEKAYAMSLDKPLPPEARKRREQPTAAQLKEAERMFRRSEVRGRRIPLDELYRAWAPDVPWRRMGKEGLTVRKLLAHCLQKGKKQYSASCHKGWARHHFVRLGDLAQFLKDNPDVARRVMAYRSPSARPGAQLQLFAA</sequence>
<proteinExistence type="predicted"/>
<reference evidence="2 3" key="1">
    <citation type="submission" date="2015-11" db="EMBL/GenBank/DDBJ databases">
        <title>Expanding the genomic diversity of Burkholderia species for the development of highly accurate diagnostics.</title>
        <authorList>
            <person name="Sahl J."/>
            <person name="Keim P."/>
            <person name="Wagner D."/>
        </authorList>
    </citation>
    <scope>NUCLEOTIDE SEQUENCE [LARGE SCALE GENOMIC DNA]</scope>
    <source>
        <strain evidence="2 3">MSMB1808WGS</strain>
    </source>
</reference>
<dbReference type="EMBL" id="LPBJ01000047">
    <property type="protein sequence ID" value="KVP98111.1"/>
    <property type="molecule type" value="Genomic_DNA"/>
</dbReference>
<accession>A0AAW3N290</accession>
<dbReference type="AlphaFoldDB" id="A0AAW3N290"/>
<dbReference type="PANTHER" id="PTHR43196:SF2">
    <property type="entry name" value="PHOSPHOADENOSINE PHOSPHOSULFATE REDUCTASE"/>
    <property type="match status" value="1"/>
</dbReference>
<keyword evidence="3" id="KW-1185">Reference proteome</keyword>
<gene>
    <name evidence="2" type="ORF">WJ96_05945</name>
</gene>
<dbReference type="Proteomes" id="UP000056453">
    <property type="component" value="Unassembled WGS sequence"/>
</dbReference>